<keyword evidence="7 11" id="KW-0472">Membrane</keyword>
<feature type="region of interest" description="Disordered" evidence="10">
    <location>
        <begin position="1014"/>
        <end position="1067"/>
    </location>
</feature>
<feature type="transmembrane region" description="Helical" evidence="11">
    <location>
        <begin position="836"/>
        <end position="863"/>
    </location>
</feature>
<dbReference type="InterPro" id="IPR018422">
    <property type="entry name" value="Cation/H_exchanger_CPA1"/>
</dbReference>
<evidence type="ECO:0000256" key="5">
    <source>
        <dbReference type="ARBA" id="ARBA00023053"/>
    </source>
</evidence>
<dbReference type="Proteomes" id="UP001165060">
    <property type="component" value="Unassembled WGS sequence"/>
</dbReference>
<feature type="transmembrane region" description="Helical" evidence="11">
    <location>
        <begin position="804"/>
        <end position="824"/>
    </location>
</feature>
<dbReference type="InterPro" id="IPR001841">
    <property type="entry name" value="Znf_RING"/>
</dbReference>
<evidence type="ECO:0000313" key="14">
    <source>
        <dbReference type="Proteomes" id="UP001165060"/>
    </source>
</evidence>
<comment type="subcellular location">
    <subcellularLocation>
        <location evidence="1">Membrane</location>
        <topology evidence="1">Multi-pass membrane protein</topology>
    </subcellularLocation>
</comment>
<dbReference type="InterPro" id="IPR006153">
    <property type="entry name" value="Cation/H_exchanger_TM"/>
</dbReference>
<feature type="transmembrane region" description="Helical" evidence="11">
    <location>
        <begin position="904"/>
        <end position="926"/>
    </location>
</feature>
<dbReference type="InterPro" id="IPR013083">
    <property type="entry name" value="Znf_RING/FYVE/PHD"/>
</dbReference>
<dbReference type="Gene3D" id="6.10.140.1330">
    <property type="match status" value="1"/>
</dbReference>
<sequence length="1067" mass="115279">MDLTNPASTWIKEEMSTDLGVLPKGRGEVAGGKWGSYLVMYGGLSVEGNDVLAHSDCYLYNLETRKFSALGIANSGTTPTGRFSHAATVVGNHLIIHGGRSMRGGSWYLLDDTWALDLNTQTWTQLATPYDSKIVRSYHTLSATDNNDFYSFGGYRTFENSQGQKYAYVYKELNKNSLLIDGPSPVKNEPSISEWMKFQPPAQNSSMDAIDERFQHSATVYRDTIIVFGGRFEYTNLYDMWAINVSTISDGLLVENDGSEFVTQYIALKTLHLIIAVMLMIVLVFIALFGVLRRRIIAEGGQGEGANFLRGVNAGLDQNFIDTIPIQAYSHKLKELPNPAATGAAPEASDGNDVETGEAEDEDPEDEDCCPICLCEFAEGEDVRVLPCSNNHIFHPDCVDTWLKRNATCPASFSPLFAPPTSPNLSTTFFVAIIFLYVLMGFSLEKRKSQGKNLWLHESGPAIVLGALLGLAVADTSGGNHILEISDSTFFYFVLPPIIFAQGYGLKKRNFFKYFPLIMTFGVIGTFIQFVFMTGCLFLLSSLFDVKLNESSANPEGVQLTLQEAMIISACLTAADEVSALSLIKSTEYPKLSAILFGEGVVNDAISILLFHSVVTTKRLGGSGDMNLHNATRFLLGGGRGGGGTDDDDDGGMGSSDDDDFNDDVASYTDAPSPAHHSHHSHTLSPTPAATLPAHATAHQLMDYWDVEVWKVLSTTCKTLVMAVVVGVGSGLVIARLLKIYPEMAKSPVHQTAIIALGAYISFCVSDALEYSGVLTVFFSGLTMSHYAWHSLSSDSKNSTKITFATLSQIAEAYCFAAVGVSVHRLSDAASVSWKLVFVAIVTLLLGRAITVFGICGVGGCLFPGKFRMPMNEQGVLYAGGLIRGAICWAQVIQVRHVHRHVMLSTTLAVILFTTLLIGSLLPFFLRAMKVNDTTKRWHAESPLRKSHSSQNLIPSASETGLAGAADGAGGEEGALIPGDSRSDYGAVELPPRIPQASVVKDFDTFVMKPIFGGSSKTKKSREGRRSSRLSPRGGGGKPPLEGGGLFGGGLSPIGRSGSTFDDGFEF</sequence>
<evidence type="ECO:0000256" key="2">
    <source>
        <dbReference type="ARBA" id="ARBA00022448"/>
    </source>
</evidence>
<dbReference type="PROSITE" id="PS50089">
    <property type="entry name" value="ZF_RING_2"/>
    <property type="match status" value="1"/>
</dbReference>
<feature type="region of interest" description="Disordered" evidence="10">
    <location>
        <begin position="960"/>
        <end position="980"/>
    </location>
</feature>
<dbReference type="PANTHER" id="PTHR10110">
    <property type="entry name" value="SODIUM/HYDROGEN EXCHANGER"/>
    <property type="match status" value="1"/>
</dbReference>
<feature type="region of interest" description="Disordered" evidence="10">
    <location>
        <begin position="639"/>
        <end position="689"/>
    </location>
</feature>
<feature type="transmembrane region" description="Helical" evidence="11">
    <location>
        <begin position="518"/>
        <end position="544"/>
    </location>
</feature>
<reference evidence="13 14" key="1">
    <citation type="journal article" date="2023" name="Commun. Biol.">
        <title>Genome analysis of Parmales, the sister group of diatoms, reveals the evolutionary specialization of diatoms from phago-mixotrophs to photoautotrophs.</title>
        <authorList>
            <person name="Ban H."/>
            <person name="Sato S."/>
            <person name="Yoshikawa S."/>
            <person name="Yamada K."/>
            <person name="Nakamura Y."/>
            <person name="Ichinomiya M."/>
            <person name="Sato N."/>
            <person name="Blanc-Mathieu R."/>
            <person name="Endo H."/>
            <person name="Kuwata A."/>
            <person name="Ogata H."/>
        </authorList>
    </citation>
    <scope>NUCLEOTIDE SEQUENCE [LARGE SCALE GENOMIC DNA]</scope>
</reference>
<evidence type="ECO:0000259" key="12">
    <source>
        <dbReference type="PROSITE" id="PS50089"/>
    </source>
</evidence>
<keyword evidence="9" id="KW-0863">Zinc-finger</keyword>
<feature type="transmembrane region" description="Helical" evidence="11">
    <location>
        <begin position="875"/>
        <end position="892"/>
    </location>
</feature>
<dbReference type="CDD" id="cd16454">
    <property type="entry name" value="RING-H2_PA-TM-RING"/>
    <property type="match status" value="1"/>
</dbReference>
<dbReference type="Pfam" id="PF24681">
    <property type="entry name" value="Kelch_KLHDC2_KLHL20_DRC7"/>
    <property type="match status" value="1"/>
</dbReference>
<evidence type="ECO:0000256" key="3">
    <source>
        <dbReference type="ARBA" id="ARBA00022692"/>
    </source>
</evidence>
<dbReference type="PANTHER" id="PTHR10110:SF197">
    <property type="entry name" value="SODIUM_HYDROGEN EXCHANGER"/>
    <property type="match status" value="1"/>
</dbReference>
<keyword evidence="8" id="KW-0739">Sodium transport</keyword>
<gene>
    <name evidence="13" type="ORF">TeGR_g9512</name>
</gene>
<dbReference type="Pfam" id="PF00999">
    <property type="entry name" value="Na_H_Exchanger"/>
    <property type="match status" value="2"/>
</dbReference>
<keyword evidence="3 11" id="KW-0812">Transmembrane</keyword>
<keyword evidence="5" id="KW-0915">Sodium</keyword>
<dbReference type="EMBL" id="BRYB01000396">
    <property type="protein sequence ID" value="GMI29369.1"/>
    <property type="molecule type" value="Genomic_DNA"/>
</dbReference>
<feature type="compositionally biased region" description="Acidic residues" evidence="10">
    <location>
        <begin position="645"/>
        <end position="663"/>
    </location>
</feature>
<dbReference type="SUPFAM" id="SSF57850">
    <property type="entry name" value="RING/U-box"/>
    <property type="match status" value="1"/>
</dbReference>
<feature type="transmembrane region" description="Helical" evidence="11">
    <location>
        <begin position="271"/>
        <end position="292"/>
    </location>
</feature>
<evidence type="ECO:0000313" key="13">
    <source>
        <dbReference type="EMBL" id="GMI29369.1"/>
    </source>
</evidence>
<feature type="transmembrane region" description="Helical" evidence="11">
    <location>
        <begin position="720"/>
        <end position="738"/>
    </location>
</feature>
<protein>
    <recommendedName>
        <fullName evidence="12">RING-type domain-containing protein</fullName>
    </recommendedName>
</protein>
<evidence type="ECO:0000256" key="6">
    <source>
        <dbReference type="ARBA" id="ARBA00023065"/>
    </source>
</evidence>
<proteinExistence type="predicted"/>
<feature type="region of interest" description="Disordered" evidence="10">
    <location>
        <begin position="340"/>
        <end position="367"/>
    </location>
</feature>
<feature type="transmembrane region" description="Helical" evidence="11">
    <location>
        <begin position="425"/>
        <end position="442"/>
    </location>
</feature>
<dbReference type="InterPro" id="IPR004709">
    <property type="entry name" value="NaH_exchanger"/>
</dbReference>
<keyword evidence="9" id="KW-0862">Zinc</keyword>
<feature type="transmembrane region" description="Helical" evidence="11">
    <location>
        <begin position="454"/>
        <end position="474"/>
    </location>
</feature>
<evidence type="ECO:0000256" key="8">
    <source>
        <dbReference type="ARBA" id="ARBA00023201"/>
    </source>
</evidence>
<keyword evidence="9" id="KW-0479">Metal-binding</keyword>
<evidence type="ECO:0000256" key="7">
    <source>
        <dbReference type="ARBA" id="ARBA00023136"/>
    </source>
</evidence>
<evidence type="ECO:0000256" key="9">
    <source>
        <dbReference type="PROSITE-ProRule" id="PRU00175"/>
    </source>
</evidence>
<feature type="compositionally biased region" description="Acidic residues" evidence="10">
    <location>
        <begin position="350"/>
        <end position="367"/>
    </location>
</feature>
<feature type="transmembrane region" description="Helical" evidence="11">
    <location>
        <begin position="750"/>
        <end position="769"/>
    </location>
</feature>
<evidence type="ECO:0000256" key="4">
    <source>
        <dbReference type="ARBA" id="ARBA00022989"/>
    </source>
</evidence>
<dbReference type="Pfam" id="PF13639">
    <property type="entry name" value="zf-RING_2"/>
    <property type="match status" value="1"/>
</dbReference>
<comment type="caution">
    <text evidence="13">The sequence shown here is derived from an EMBL/GenBank/DDBJ whole genome shotgun (WGS) entry which is preliminary data.</text>
</comment>
<feature type="transmembrane region" description="Helical" evidence="11">
    <location>
        <begin position="489"/>
        <end position="506"/>
    </location>
</feature>
<name>A0ABQ6MMN0_9STRA</name>
<dbReference type="Gene3D" id="3.30.40.10">
    <property type="entry name" value="Zinc/RING finger domain, C3HC4 (zinc finger)"/>
    <property type="match status" value="1"/>
</dbReference>
<keyword evidence="14" id="KW-1185">Reference proteome</keyword>
<dbReference type="PRINTS" id="PR01084">
    <property type="entry name" value="NAHEXCHNGR"/>
</dbReference>
<keyword evidence="6" id="KW-0406">Ion transport</keyword>
<feature type="domain" description="RING-type" evidence="12">
    <location>
        <begin position="370"/>
        <end position="410"/>
    </location>
</feature>
<dbReference type="InterPro" id="IPR015915">
    <property type="entry name" value="Kelch-typ_b-propeller"/>
</dbReference>
<organism evidence="13 14">
    <name type="scientific">Tetraparma gracilis</name>
    <dbReference type="NCBI Taxonomy" id="2962635"/>
    <lineage>
        <taxon>Eukaryota</taxon>
        <taxon>Sar</taxon>
        <taxon>Stramenopiles</taxon>
        <taxon>Ochrophyta</taxon>
        <taxon>Bolidophyceae</taxon>
        <taxon>Parmales</taxon>
        <taxon>Triparmaceae</taxon>
        <taxon>Tetraparma</taxon>
    </lineage>
</organism>
<evidence type="ECO:0000256" key="10">
    <source>
        <dbReference type="SAM" id="MobiDB-lite"/>
    </source>
</evidence>
<keyword evidence="4 11" id="KW-1133">Transmembrane helix</keyword>
<accession>A0ABQ6MMN0</accession>
<evidence type="ECO:0000256" key="11">
    <source>
        <dbReference type="SAM" id="Phobius"/>
    </source>
</evidence>
<dbReference type="SUPFAM" id="SSF117281">
    <property type="entry name" value="Kelch motif"/>
    <property type="match status" value="1"/>
</dbReference>
<dbReference type="Gene3D" id="2.120.10.80">
    <property type="entry name" value="Kelch-type beta propeller"/>
    <property type="match status" value="1"/>
</dbReference>
<evidence type="ECO:0000256" key="1">
    <source>
        <dbReference type="ARBA" id="ARBA00004141"/>
    </source>
</evidence>
<keyword evidence="2" id="KW-0813">Transport</keyword>
<feature type="compositionally biased region" description="Gly residues" evidence="10">
    <location>
        <begin position="1033"/>
        <end position="1052"/>
    </location>
</feature>